<keyword evidence="2" id="KW-0732">Signal</keyword>
<feature type="chain" id="PRO_5046245889" evidence="2">
    <location>
        <begin position="37"/>
        <end position="659"/>
    </location>
</feature>
<proteinExistence type="predicted"/>
<sequence length="659" mass="71373">MVMMGKAFGMRMVVVCALLGAAPAALLAQTPAPAPAAPAPAAPPPVEAFAQLPFVAHIAMSPDGQRMAGIFNLDGKASMCMISIAATAEPPRCLPVDAKGVVHWIQWVNNDNIVVRVGVQIPVGERLWYVERLFAVNRKTAAVQRLLWDHGGQHGADLLWVANDGSPDIVMATQSSVYSDEIGFFPAAHRVNVETGAHKVVRASQVDVFDWVADGSGQVRAGYALDDRTGTARVFYRSETGGLRVIDRANVRARESVEMPVAFIPGGEGAVVIRNATDKPARLVQVDMATQKDTATLYTAPEGSRIAAVQTGRDGAVLGVRLEGAQAGLRWLDPTLAEAQALFAKVLGDRRATILSHSDDRKKMLVRVDRADSPGALYYYDSGEGVLRRVAWFNEQLQNRRLADVSLARYKARDGLEIEAVLTRPQGTEGKRLPVVVMPHGGPWAHDSNNYDYWAQYVASLGYLVIQPNFRGSTGYGEAFERKGEGQLGLAMQDDLNDALNWAVAQGMADGKRACLVGASYGGYASLWGVVRDPGVWRCAVAVAPVTSLRRDVNDMADGNYQANQSRIAWERMTPDFGAVSPANGVARITAPVLFIHGRHDTTVMPNQSDMMVGRMRGAGKQVDYVQLPEADHYFARQADRLSLLQATGAFLQKHNPVP</sequence>
<dbReference type="SUPFAM" id="SSF53474">
    <property type="entry name" value="alpha/beta-Hydrolases"/>
    <property type="match status" value="1"/>
</dbReference>
<keyword evidence="1" id="KW-0378">Hydrolase</keyword>
<dbReference type="EMBL" id="JAAAPO010000002">
    <property type="protein sequence ID" value="NBC35790.1"/>
    <property type="molecule type" value="Genomic_DNA"/>
</dbReference>
<keyword evidence="5" id="KW-1185">Reference proteome</keyword>
<feature type="domain" description="Peptidase S9 prolyl oligopeptidase catalytic" evidence="3">
    <location>
        <begin position="452"/>
        <end position="655"/>
    </location>
</feature>
<dbReference type="SUPFAM" id="SSF82171">
    <property type="entry name" value="DPP6 N-terminal domain-like"/>
    <property type="match status" value="1"/>
</dbReference>
<dbReference type="Gene3D" id="3.40.50.1820">
    <property type="entry name" value="alpha/beta hydrolase"/>
    <property type="match status" value="1"/>
</dbReference>
<evidence type="ECO:0000313" key="5">
    <source>
        <dbReference type="Proteomes" id="UP000753724"/>
    </source>
</evidence>
<dbReference type="PANTHER" id="PTHR42776">
    <property type="entry name" value="SERINE PEPTIDASE S9 FAMILY MEMBER"/>
    <property type="match status" value="1"/>
</dbReference>
<accession>A0ABW9XBB9</accession>
<comment type="caution">
    <text evidence="4">The sequence shown here is derived from an EMBL/GenBank/DDBJ whole genome shotgun (WGS) entry which is preliminary data.</text>
</comment>
<evidence type="ECO:0000313" key="4">
    <source>
        <dbReference type="EMBL" id="NBC35790.1"/>
    </source>
</evidence>
<evidence type="ECO:0000256" key="1">
    <source>
        <dbReference type="ARBA" id="ARBA00022801"/>
    </source>
</evidence>
<evidence type="ECO:0000259" key="3">
    <source>
        <dbReference type="Pfam" id="PF00326"/>
    </source>
</evidence>
<reference evidence="5" key="1">
    <citation type="submission" date="2020-01" db="EMBL/GenBank/DDBJ databases">
        <title>Sphingomonas sp. strain CSW-10.</title>
        <authorList>
            <person name="Chen W.-M."/>
        </authorList>
    </citation>
    <scope>NUCLEOTIDE SEQUENCE [LARGE SCALE GENOMIC DNA]</scope>
    <source>
        <strain evidence="5">FSY-8</strain>
    </source>
</reference>
<gene>
    <name evidence="4" type="ORF">GTZ99_04375</name>
</gene>
<evidence type="ECO:0000256" key="2">
    <source>
        <dbReference type="SAM" id="SignalP"/>
    </source>
</evidence>
<dbReference type="Pfam" id="PF00326">
    <property type="entry name" value="Peptidase_S9"/>
    <property type="match status" value="1"/>
</dbReference>
<dbReference type="PANTHER" id="PTHR42776:SF27">
    <property type="entry name" value="DIPEPTIDYL PEPTIDASE FAMILY MEMBER 6"/>
    <property type="match status" value="1"/>
</dbReference>
<feature type="signal peptide" evidence="2">
    <location>
        <begin position="1"/>
        <end position="36"/>
    </location>
</feature>
<protein>
    <submittedName>
        <fullName evidence="4">Prolyl oligopeptidase family serine peptidase</fullName>
    </submittedName>
</protein>
<organism evidence="4 5">
    <name type="scientific">Novosphingobium ovatum</name>
    <dbReference type="NCBI Taxonomy" id="1908523"/>
    <lineage>
        <taxon>Bacteria</taxon>
        <taxon>Pseudomonadati</taxon>
        <taxon>Pseudomonadota</taxon>
        <taxon>Alphaproteobacteria</taxon>
        <taxon>Sphingomonadales</taxon>
        <taxon>Sphingomonadaceae</taxon>
        <taxon>Novosphingobium</taxon>
    </lineage>
</organism>
<dbReference type="InterPro" id="IPR001375">
    <property type="entry name" value="Peptidase_S9_cat"/>
</dbReference>
<dbReference type="Proteomes" id="UP000753724">
    <property type="component" value="Unassembled WGS sequence"/>
</dbReference>
<name>A0ABW9XBB9_9SPHN</name>
<dbReference type="InterPro" id="IPR029058">
    <property type="entry name" value="AB_hydrolase_fold"/>
</dbReference>